<dbReference type="Proteomes" id="UP001630127">
    <property type="component" value="Unassembled WGS sequence"/>
</dbReference>
<protein>
    <recommendedName>
        <fullName evidence="1">F-box associated beta-propeller type 1 domain-containing protein</fullName>
    </recommendedName>
</protein>
<comment type="caution">
    <text evidence="2">The sequence shown here is derived from an EMBL/GenBank/DDBJ whole genome shotgun (WGS) entry which is preliminary data.</text>
</comment>
<evidence type="ECO:0000259" key="1">
    <source>
        <dbReference type="Pfam" id="PF07734"/>
    </source>
</evidence>
<reference evidence="2 3" key="1">
    <citation type="submission" date="2024-11" db="EMBL/GenBank/DDBJ databases">
        <title>A near-complete genome assembly of Cinchona calisaya.</title>
        <authorList>
            <person name="Lian D.C."/>
            <person name="Zhao X.W."/>
            <person name="Wei L."/>
        </authorList>
    </citation>
    <scope>NUCLEOTIDE SEQUENCE [LARGE SCALE GENOMIC DNA]</scope>
    <source>
        <tissue evidence="2">Nenye</tissue>
    </source>
</reference>
<dbReference type="NCBIfam" id="TIGR01640">
    <property type="entry name" value="F_box_assoc_1"/>
    <property type="match status" value="1"/>
</dbReference>
<evidence type="ECO:0000313" key="3">
    <source>
        <dbReference type="Proteomes" id="UP001630127"/>
    </source>
</evidence>
<name>A0ABD2ZA17_9GENT</name>
<dbReference type="EMBL" id="JBJUIK010000010">
    <property type="protein sequence ID" value="KAL3515948.1"/>
    <property type="molecule type" value="Genomic_DNA"/>
</dbReference>
<dbReference type="InterPro" id="IPR017451">
    <property type="entry name" value="F-box-assoc_interact_dom"/>
</dbReference>
<accession>A0ABD2ZA17</accession>
<dbReference type="InterPro" id="IPR006527">
    <property type="entry name" value="F-box-assoc_dom_typ1"/>
</dbReference>
<dbReference type="AlphaFoldDB" id="A0ABD2ZA17"/>
<dbReference type="Pfam" id="PF07734">
    <property type="entry name" value="FBA_1"/>
    <property type="match status" value="1"/>
</dbReference>
<evidence type="ECO:0000313" key="2">
    <source>
        <dbReference type="EMBL" id="KAL3515948.1"/>
    </source>
</evidence>
<gene>
    <name evidence="2" type="ORF">ACH5RR_022850</name>
</gene>
<feature type="domain" description="F-box associated beta-propeller type 1" evidence="1">
    <location>
        <begin position="27"/>
        <end position="122"/>
    </location>
</feature>
<organism evidence="2 3">
    <name type="scientific">Cinchona calisaya</name>
    <dbReference type="NCBI Taxonomy" id="153742"/>
    <lineage>
        <taxon>Eukaryota</taxon>
        <taxon>Viridiplantae</taxon>
        <taxon>Streptophyta</taxon>
        <taxon>Embryophyta</taxon>
        <taxon>Tracheophyta</taxon>
        <taxon>Spermatophyta</taxon>
        <taxon>Magnoliopsida</taxon>
        <taxon>eudicotyledons</taxon>
        <taxon>Gunneridae</taxon>
        <taxon>Pentapetalae</taxon>
        <taxon>asterids</taxon>
        <taxon>lamiids</taxon>
        <taxon>Gentianales</taxon>
        <taxon>Rubiaceae</taxon>
        <taxon>Cinchonoideae</taxon>
        <taxon>Cinchoneae</taxon>
        <taxon>Cinchona</taxon>
    </lineage>
</organism>
<proteinExistence type="predicted"/>
<keyword evidence="3" id="KW-1185">Reference proteome</keyword>
<sequence>METSEQHSPETNINNHIPIEILMEILHKIARIGYITYNKSTMLEKVPYEVEVYGLSTGSWRTIQANVPCVADYVHHRPVTFNGSIHWLATRRDDEVCDAIMAFDISNEVFSVLELPDECSHISLMDAVL</sequence>